<dbReference type="InterPro" id="IPR001555">
    <property type="entry name" value="GART_AS"/>
</dbReference>
<keyword evidence="2 6" id="KW-0808">Transferase</keyword>
<dbReference type="InterPro" id="IPR002376">
    <property type="entry name" value="Formyl_transf_N"/>
</dbReference>
<dbReference type="PANTHER" id="PTHR43369">
    <property type="entry name" value="PHOSPHORIBOSYLGLYCINAMIDE FORMYLTRANSFERASE"/>
    <property type="match status" value="1"/>
</dbReference>
<dbReference type="Pfam" id="PF00551">
    <property type="entry name" value="Formyl_trans_N"/>
    <property type="match status" value="1"/>
</dbReference>
<dbReference type="PROSITE" id="PS00373">
    <property type="entry name" value="GART"/>
    <property type="match status" value="1"/>
</dbReference>
<organism evidence="8 9">
    <name type="scientific">Sphingomonas anseongensis</name>
    <dbReference type="NCBI Taxonomy" id="2908207"/>
    <lineage>
        <taxon>Bacteria</taxon>
        <taxon>Pseudomonadati</taxon>
        <taxon>Pseudomonadota</taxon>
        <taxon>Alphaproteobacteria</taxon>
        <taxon>Sphingomonadales</taxon>
        <taxon>Sphingomonadaceae</taxon>
        <taxon>Sphingomonas</taxon>
    </lineage>
</organism>
<comment type="caution">
    <text evidence="8">The sequence shown here is derived from an EMBL/GenBank/DDBJ whole genome shotgun (WGS) entry which is preliminary data.</text>
</comment>
<dbReference type="NCBIfam" id="TIGR00639">
    <property type="entry name" value="PurN"/>
    <property type="match status" value="1"/>
</dbReference>
<dbReference type="CDD" id="cd08645">
    <property type="entry name" value="FMT_core_GART"/>
    <property type="match status" value="1"/>
</dbReference>
<dbReference type="InterPro" id="IPR004607">
    <property type="entry name" value="GART"/>
</dbReference>
<gene>
    <name evidence="6 8" type="primary">purN</name>
    <name evidence="8" type="ORF">LZ519_00695</name>
</gene>
<evidence type="ECO:0000256" key="1">
    <source>
        <dbReference type="ARBA" id="ARBA00005054"/>
    </source>
</evidence>
<evidence type="ECO:0000259" key="7">
    <source>
        <dbReference type="Pfam" id="PF00551"/>
    </source>
</evidence>
<feature type="binding site" evidence="6">
    <location>
        <begin position="88"/>
        <end position="91"/>
    </location>
    <ligand>
        <name>(6R)-10-formyltetrahydrofolate</name>
        <dbReference type="ChEBI" id="CHEBI:195366"/>
    </ligand>
</feature>
<feature type="binding site" evidence="6">
    <location>
        <position position="59"/>
    </location>
    <ligand>
        <name>(6R)-10-formyltetrahydrofolate</name>
        <dbReference type="ChEBI" id="CHEBI:195366"/>
    </ligand>
</feature>
<accession>A0ABT0RC59</accession>
<evidence type="ECO:0000256" key="4">
    <source>
        <dbReference type="ARBA" id="ARBA00038440"/>
    </source>
</evidence>
<feature type="domain" description="Formyl transferase N-terminal" evidence="7">
    <location>
        <begin position="6"/>
        <end position="180"/>
    </location>
</feature>
<evidence type="ECO:0000313" key="8">
    <source>
        <dbReference type="EMBL" id="MCL6677843.1"/>
    </source>
</evidence>
<dbReference type="SUPFAM" id="SSF53328">
    <property type="entry name" value="Formyltransferase"/>
    <property type="match status" value="1"/>
</dbReference>
<protein>
    <recommendedName>
        <fullName evidence="6">Phosphoribosylglycinamide formyltransferase</fullName>
        <ecNumber evidence="6">2.1.2.2</ecNumber>
    </recommendedName>
    <alternativeName>
        <fullName evidence="6">5'-phosphoribosylglycinamide transformylase</fullName>
    </alternativeName>
    <alternativeName>
        <fullName evidence="6">GAR transformylase</fullName>
        <shortName evidence="6">GART</shortName>
    </alternativeName>
</protein>
<dbReference type="InterPro" id="IPR036477">
    <property type="entry name" value="Formyl_transf_N_sf"/>
</dbReference>
<dbReference type="GO" id="GO:0004644">
    <property type="term" value="F:phosphoribosylglycinamide formyltransferase activity"/>
    <property type="evidence" value="ECO:0007669"/>
    <property type="project" value="UniProtKB-EC"/>
</dbReference>
<comment type="function">
    <text evidence="6">Catalyzes the transfer of a formyl group from 10-formyltetrahydrofolate to 5-phospho-ribosyl-glycinamide (GAR), producing 5-phospho-ribosyl-N-formylglycinamide (FGAR) and tetrahydrofolate.</text>
</comment>
<sequence>MRDPHRVAILISGRGSNMKALVEQARNYEVVLVASNKPLAAGLAWAREQAIPTWTWDSRGVEKAAWESALDQSLEDHRVGTIALAGFMRILSSEFTRRWAGRILNIHPSLLPKYRGLETHKRAIEAGDKISGCSVHLVTEELDSGDVLAQAEVPIHQGDTEASLEARVLEAEHDLYPKALAEFVER</sequence>
<proteinExistence type="inferred from homology"/>
<feature type="active site" description="Proton donor" evidence="6">
    <location>
        <position position="107"/>
    </location>
</feature>
<evidence type="ECO:0000313" key="9">
    <source>
        <dbReference type="Proteomes" id="UP001165343"/>
    </source>
</evidence>
<feature type="site" description="Raises pKa of active site His" evidence="6">
    <location>
        <position position="143"/>
    </location>
</feature>
<comment type="catalytic activity">
    <reaction evidence="5 6">
        <text>N(1)-(5-phospho-beta-D-ribosyl)glycinamide + (6R)-10-formyltetrahydrofolate = N(2)-formyl-N(1)-(5-phospho-beta-D-ribosyl)glycinamide + (6S)-5,6,7,8-tetrahydrofolate + H(+)</text>
        <dbReference type="Rhea" id="RHEA:15053"/>
        <dbReference type="ChEBI" id="CHEBI:15378"/>
        <dbReference type="ChEBI" id="CHEBI:57453"/>
        <dbReference type="ChEBI" id="CHEBI:143788"/>
        <dbReference type="ChEBI" id="CHEBI:147286"/>
        <dbReference type="ChEBI" id="CHEBI:195366"/>
        <dbReference type="EC" id="2.1.2.2"/>
    </reaction>
</comment>
<dbReference type="PANTHER" id="PTHR43369:SF2">
    <property type="entry name" value="PHOSPHORIBOSYLGLYCINAMIDE FORMYLTRANSFERASE"/>
    <property type="match status" value="1"/>
</dbReference>
<evidence type="ECO:0000256" key="5">
    <source>
        <dbReference type="ARBA" id="ARBA00047664"/>
    </source>
</evidence>
<comment type="pathway">
    <text evidence="1 6">Purine metabolism; IMP biosynthesis via de novo pathway; N(2)-formyl-N(1)-(5-phospho-D-ribosyl)glycinamide from N(1)-(5-phospho-D-ribosyl)glycinamide (10-formyl THF route): step 1/1.</text>
</comment>
<feature type="binding site" evidence="6">
    <location>
        <position position="105"/>
    </location>
    <ligand>
        <name>(6R)-10-formyltetrahydrofolate</name>
        <dbReference type="ChEBI" id="CHEBI:195366"/>
    </ligand>
</feature>
<dbReference type="EC" id="2.1.2.2" evidence="6"/>
<name>A0ABT0RC59_9SPHN</name>
<keyword evidence="9" id="KW-1185">Reference proteome</keyword>
<comment type="similarity">
    <text evidence="4 6">Belongs to the GART family.</text>
</comment>
<feature type="binding site" evidence="6">
    <location>
        <begin position="15"/>
        <end position="17"/>
    </location>
    <ligand>
        <name>N(1)-(5-phospho-beta-D-ribosyl)glycinamide</name>
        <dbReference type="ChEBI" id="CHEBI:143788"/>
    </ligand>
</feature>
<dbReference type="EMBL" id="JAMGBC010000001">
    <property type="protein sequence ID" value="MCL6677843.1"/>
    <property type="molecule type" value="Genomic_DNA"/>
</dbReference>
<dbReference type="Gene3D" id="3.40.50.170">
    <property type="entry name" value="Formyl transferase, N-terminal domain"/>
    <property type="match status" value="1"/>
</dbReference>
<keyword evidence="3 6" id="KW-0658">Purine biosynthesis</keyword>
<reference evidence="8" key="1">
    <citation type="submission" date="2022-05" db="EMBL/GenBank/DDBJ databases">
        <authorList>
            <person name="Jo J.-H."/>
            <person name="Im W.-T."/>
        </authorList>
    </citation>
    <scope>NUCLEOTIDE SEQUENCE</scope>
    <source>
        <strain evidence="8">RG327</strain>
    </source>
</reference>
<dbReference type="RefSeq" id="WP_249866832.1">
    <property type="nucleotide sequence ID" value="NZ_JAMGBC010000001.1"/>
</dbReference>
<evidence type="ECO:0000256" key="2">
    <source>
        <dbReference type="ARBA" id="ARBA00022679"/>
    </source>
</evidence>
<evidence type="ECO:0000256" key="3">
    <source>
        <dbReference type="ARBA" id="ARBA00022755"/>
    </source>
</evidence>
<dbReference type="Proteomes" id="UP001165343">
    <property type="component" value="Unassembled WGS sequence"/>
</dbReference>
<evidence type="ECO:0000256" key="6">
    <source>
        <dbReference type="HAMAP-Rule" id="MF_01930"/>
    </source>
</evidence>
<dbReference type="HAMAP" id="MF_01930">
    <property type="entry name" value="PurN"/>
    <property type="match status" value="1"/>
</dbReference>